<sequence>MATQCNGRSRKMTNILQVKLLSEHARMPERNHKTDAGYDIFSAETVVLEPQEKAVIKTDVAVSIPEGYVGLLTSRSGVSSKTHLVIETGKIDAGYQGNLGINIKNDEERDGIPFLYDDIDAELEDGLISILDIKGNYVQDGRGIRRVYQINKGDKLAQLVIVPIWTPELKQVEEFESVSERGAKGFGSSGV</sequence>
<keyword evidence="4" id="KW-0546">Nucleotide metabolism</keyword>
<dbReference type="PANTHER" id="PTHR11241">
    <property type="entry name" value="DEOXYURIDINE 5'-TRIPHOSPHATE NUCLEOTIDOHYDROLASE"/>
    <property type="match status" value="1"/>
</dbReference>
<keyword evidence="8" id="KW-1185">Reference proteome</keyword>
<dbReference type="GO" id="GO:0006226">
    <property type="term" value="P:dUMP biosynthetic process"/>
    <property type="evidence" value="ECO:0007669"/>
    <property type="project" value="InterPro"/>
</dbReference>
<dbReference type="InterPro" id="IPR029054">
    <property type="entry name" value="dUTPase-like"/>
</dbReference>
<evidence type="ECO:0000259" key="6">
    <source>
        <dbReference type="Pfam" id="PF00692"/>
    </source>
</evidence>
<dbReference type="Gene3D" id="2.70.40.10">
    <property type="match status" value="1"/>
</dbReference>
<evidence type="ECO:0000313" key="8">
    <source>
        <dbReference type="Proteomes" id="UP000236509"/>
    </source>
</evidence>
<comment type="catalytic activity">
    <reaction evidence="5">
        <text>dUTP + H2O = dUMP + diphosphate + H(+)</text>
        <dbReference type="Rhea" id="RHEA:10248"/>
        <dbReference type="ChEBI" id="CHEBI:15377"/>
        <dbReference type="ChEBI" id="CHEBI:15378"/>
        <dbReference type="ChEBI" id="CHEBI:33019"/>
        <dbReference type="ChEBI" id="CHEBI:61555"/>
        <dbReference type="ChEBI" id="CHEBI:246422"/>
        <dbReference type="EC" id="3.6.1.23"/>
    </reaction>
</comment>
<dbReference type="GO" id="GO:0046081">
    <property type="term" value="P:dUTP catabolic process"/>
    <property type="evidence" value="ECO:0007669"/>
    <property type="project" value="InterPro"/>
</dbReference>
<evidence type="ECO:0000256" key="5">
    <source>
        <dbReference type="ARBA" id="ARBA00047686"/>
    </source>
</evidence>
<evidence type="ECO:0000256" key="2">
    <source>
        <dbReference type="ARBA" id="ARBA00012379"/>
    </source>
</evidence>
<dbReference type="GO" id="GO:0004170">
    <property type="term" value="F:dUTP diphosphatase activity"/>
    <property type="evidence" value="ECO:0007669"/>
    <property type="project" value="UniProtKB-EC"/>
</dbReference>
<feature type="domain" description="dUTPase-like" evidence="6">
    <location>
        <begin position="24"/>
        <end position="109"/>
    </location>
</feature>
<dbReference type="PANTHER" id="PTHR11241:SF0">
    <property type="entry name" value="DEOXYURIDINE 5'-TRIPHOSPHATE NUCLEOTIDOHYDROLASE"/>
    <property type="match status" value="1"/>
</dbReference>
<dbReference type="InterPro" id="IPR036157">
    <property type="entry name" value="dUTPase-like_sf"/>
</dbReference>
<dbReference type="GO" id="GO:0000287">
    <property type="term" value="F:magnesium ion binding"/>
    <property type="evidence" value="ECO:0007669"/>
    <property type="project" value="InterPro"/>
</dbReference>
<organism evidence="7 8">
    <name type="scientific">Staphylococcus argenteus</name>
    <dbReference type="NCBI Taxonomy" id="985002"/>
    <lineage>
        <taxon>Bacteria</taxon>
        <taxon>Bacillati</taxon>
        <taxon>Bacillota</taxon>
        <taxon>Bacilli</taxon>
        <taxon>Bacillales</taxon>
        <taxon>Staphylococcaceae</taxon>
        <taxon>Staphylococcus</taxon>
    </lineage>
</organism>
<name>A0A7U7JQH7_9STAP</name>
<proteinExistence type="inferred from homology"/>
<dbReference type="CDD" id="cd07557">
    <property type="entry name" value="trimeric_dUTPase"/>
    <property type="match status" value="1"/>
</dbReference>
<dbReference type="InterPro" id="IPR033704">
    <property type="entry name" value="dUTPase_trimeric"/>
</dbReference>
<comment type="caution">
    <text evidence="7">The sequence shown here is derived from an EMBL/GenBank/DDBJ whole genome shotgun (WGS) entry which is preliminary data.</text>
</comment>
<evidence type="ECO:0000256" key="4">
    <source>
        <dbReference type="ARBA" id="ARBA00023080"/>
    </source>
</evidence>
<evidence type="ECO:0000256" key="3">
    <source>
        <dbReference type="ARBA" id="ARBA00022801"/>
    </source>
</evidence>
<evidence type="ECO:0000313" key="7">
    <source>
        <dbReference type="EMBL" id="CRI10797.1"/>
    </source>
</evidence>
<keyword evidence="3" id="KW-0378">Hydrolase</keyword>
<feature type="domain" description="dUTPase-like" evidence="6">
    <location>
        <begin position="149"/>
        <end position="190"/>
    </location>
</feature>
<gene>
    <name evidence="7" type="ORF">BN1326_100114</name>
</gene>
<dbReference type="SUPFAM" id="SSF51283">
    <property type="entry name" value="dUTPase-like"/>
    <property type="match status" value="1"/>
</dbReference>
<protein>
    <recommendedName>
        <fullName evidence="2">dUTP diphosphatase</fullName>
        <ecNumber evidence="2">3.6.1.23</ecNumber>
    </recommendedName>
</protein>
<dbReference type="InterPro" id="IPR008181">
    <property type="entry name" value="dUTPase"/>
</dbReference>
<dbReference type="Pfam" id="PF00692">
    <property type="entry name" value="dUTPase"/>
    <property type="match status" value="2"/>
</dbReference>
<dbReference type="EMBL" id="CVOU01000002">
    <property type="protein sequence ID" value="CRI10797.1"/>
    <property type="molecule type" value="Genomic_DNA"/>
</dbReference>
<evidence type="ECO:0000256" key="1">
    <source>
        <dbReference type="ARBA" id="ARBA00006581"/>
    </source>
</evidence>
<dbReference type="AlphaFoldDB" id="A0A7U7JQH7"/>
<dbReference type="Proteomes" id="UP000236509">
    <property type="component" value="Unassembled WGS sequence"/>
</dbReference>
<dbReference type="EC" id="3.6.1.23" evidence="2"/>
<accession>A0A7U7JQH7</accession>
<comment type="similarity">
    <text evidence="1">Belongs to the dUTPase family.</text>
</comment>
<reference evidence="7 8" key="1">
    <citation type="submission" date="2015-04" db="EMBL/GenBank/DDBJ databases">
        <authorList>
            <person name="Cao L."/>
            <person name="Gao C.H."/>
        </authorList>
    </citation>
    <scope>NUCLEOTIDE SEQUENCE [LARGE SCALE GENOMIC DNA]</scope>
    <source>
        <strain evidence="7 8">SH3</strain>
    </source>
</reference>